<dbReference type="EMBL" id="CABFMQ020000078">
    <property type="protein sequence ID" value="VTZ50197.1"/>
    <property type="molecule type" value="Genomic_DNA"/>
</dbReference>
<dbReference type="RefSeq" id="WP_174512336.1">
    <property type="nucleotide sequence ID" value="NZ_CABFMQ020000078.1"/>
</dbReference>
<proteinExistence type="predicted"/>
<comment type="caution">
    <text evidence="1">The sequence shown here is derived from an EMBL/GenBank/DDBJ whole genome shotgun (WGS) entry which is preliminary data.</text>
</comment>
<gene>
    <name evidence="1" type="ORF">MPC4_210004</name>
</gene>
<dbReference type="Proteomes" id="UP000485880">
    <property type="component" value="Unassembled WGS sequence"/>
</dbReference>
<keyword evidence="2" id="KW-1185">Reference proteome</keyword>
<sequence length="267" mass="28349">MNTLRLALLSLAALVAIILGWTFLHNAPREPDSSARTDGRRASPQEVAAMRRAIERTVAGEPDYAGFFDELKAAFPAEYEAFIARAAEGSAEAGEGANADALMIDAARGLRRSHGILAASADGPALDHYFDAKLAFLRALAGADKALCVDFLSGGNGDFVAFLRAHRPLFAAMAAAGLDAINDGRAKRIKREAPTDEDFHTLENALRAQGLSNAAIEALLDGKATIPPLEDGEMCQAGEVYLQTLAALPDAARRRIYGFAVQLAVRS</sequence>
<dbReference type="AlphaFoldDB" id="A0A8B6M5C2"/>
<name>A0A8B6M5C2_METTU</name>
<evidence type="ECO:0000313" key="2">
    <source>
        <dbReference type="Proteomes" id="UP000485880"/>
    </source>
</evidence>
<protein>
    <submittedName>
        <fullName evidence="1">Uncharacterized protein</fullName>
    </submittedName>
</protein>
<organism evidence="1 2">
    <name type="scientific">Methylocella tundrae</name>
    <dbReference type="NCBI Taxonomy" id="227605"/>
    <lineage>
        <taxon>Bacteria</taxon>
        <taxon>Pseudomonadati</taxon>
        <taxon>Pseudomonadota</taxon>
        <taxon>Alphaproteobacteria</taxon>
        <taxon>Hyphomicrobiales</taxon>
        <taxon>Beijerinckiaceae</taxon>
        <taxon>Methylocella</taxon>
    </lineage>
</organism>
<evidence type="ECO:0000313" key="1">
    <source>
        <dbReference type="EMBL" id="VTZ50197.1"/>
    </source>
</evidence>
<accession>A0A8B6M5C2</accession>
<reference evidence="1 2" key="1">
    <citation type="submission" date="2019-05" db="EMBL/GenBank/DDBJ databases">
        <authorList>
            <person name="Farhan Ul Haque M."/>
        </authorList>
    </citation>
    <scope>NUCLEOTIDE SEQUENCE [LARGE SCALE GENOMIC DNA]</scope>
    <source>
        <strain evidence="1">2</strain>
    </source>
</reference>